<dbReference type="InterPro" id="IPR036056">
    <property type="entry name" value="Fibrinogen-like_C"/>
</dbReference>
<dbReference type="AlphaFoldDB" id="A0AAD1WIV9"/>
<dbReference type="Gene3D" id="3.90.215.10">
    <property type="entry name" value="Gamma Fibrinogen, chain A, domain 1"/>
    <property type="match status" value="1"/>
</dbReference>
<accession>A0AAD1WIV9</accession>
<evidence type="ECO:0000256" key="1">
    <source>
        <dbReference type="ARBA" id="ARBA00023157"/>
    </source>
</evidence>
<dbReference type="GO" id="GO:0005615">
    <property type="term" value="C:extracellular space"/>
    <property type="evidence" value="ECO:0007669"/>
    <property type="project" value="TreeGrafter"/>
</dbReference>
<dbReference type="InterPro" id="IPR014716">
    <property type="entry name" value="Fibrinogen_a/b/g_C_1"/>
</dbReference>
<dbReference type="PROSITE" id="PS51406">
    <property type="entry name" value="FIBRINOGEN_C_2"/>
    <property type="match status" value="1"/>
</dbReference>
<dbReference type="Pfam" id="PF00147">
    <property type="entry name" value="Fibrinogen_C"/>
    <property type="match status" value="1"/>
</dbReference>
<protein>
    <submittedName>
        <fullName evidence="3">Microfibril-associated glyco 4-like</fullName>
    </submittedName>
</protein>
<proteinExistence type="predicted"/>
<dbReference type="Proteomes" id="UP001295444">
    <property type="component" value="Chromosome 07"/>
</dbReference>
<dbReference type="CDD" id="cd00087">
    <property type="entry name" value="FReD"/>
    <property type="match status" value="1"/>
</dbReference>
<name>A0AAD1WIV9_PELCU</name>
<reference evidence="3" key="1">
    <citation type="submission" date="2022-03" db="EMBL/GenBank/DDBJ databases">
        <authorList>
            <person name="Alioto T."/>
            <person name="Alioto T."/>
            <person name="Gomez Garrido J."/>
        </authorList>
    </citation>
    <scope>NUCLEOTIDE SEQUENCE</scope>
</reference>
<sequence length="247" mass="28506">MRYVIDGMTSGRDVIACAECCYPYDCCDVYSQGFHSDGVYLIFPGGKYSKPTHVYCDMTTPGGPWTVFQKRFNGSVDFYRVWDEYENGFGRADGEYWLGLRNIQQLTQRKPYRLGIQLEDFEKNTRFVTYESFSLSQFAVFPAEQRYKLNVDGFKEGDPLNTAGNALEWANNMNFSTYDRDGDTYPDNCAVSYHGAFWYNSCHRANLNGKYLNGSTSEYATGMVWSLWKGYYYSLKRSEMKMACVSQ</sequence>
<feature type="domain" description="Fibrinogen C-terminal" evidence="2">
    <location>
        <begin position="17"/>
        <end position="246"/>
    </location>
</feature>
<dbReference type="SUPFAM" id="SSF56496">
    <property type="entry name" value="Fibrinogen C-terminal domain-like"/>
    <property type="match status" value="1"/>
</dbReference>
<evidence type="ECO:0000259" key="2">
    <source>
        <dbReference type="PROSITE" id="PS51406"/>
    </source>
</evidence>
<dbReference type="PANTHER" id="PTHR19143">
    <property type="entry name" value="FIBRINOGEN/TENASCIN/ANGIOPOEITIN"/>
    <property type="match status" value="1"/>
</dbReference>
<keyword evidence="1" id="KW-1015">Disulfide bond</keyword>
<dbReference type="FunFam" id="3.90.215.10:FF:000001">
    <property type="entry name" value="Tenascin isoform 1"/>
    <property type="match status" value="1"/>
</dbReference>
<dbReference type="GO" id="GO:0048251">
    <property type="term" value="P:elastic fiber assembly"/>
    <property type="evidence" value="ECO:0007669"/>
    <property type="project" value="TreeGrafter"/>
</dbReference>
<evidence type="ECO:0000313" key="3">
    <source>
        <dbReference type="EMBL" id="CAH2308083.1"/>
    </source>
</evidence>
<dbReference type="EMBL" id="OW240918">
    <property type="protein sequence ID" value="CAH2308083.1"/>
    <property type="molecule type" value="Genomic_DNA"/>
</dbReference>
<dbReference type="NCBIfam" id="NF040941">
    <property type="entry name" value="GGGWT_bact"/>
    <property type="match status" value="1"/>
</dbReference>
<dbReference type="SMART" id="SM00186">
    <property type="entry name" value="FBG"/>
    <property type="match status" value="1"/>
</dbReference>
<organism evidence="3 4">
    <name type="scientific">Pelobates cultripes</name>
    <name type="common">Western spadefoot toad</name>
    <dbReference type="NCBI Taxonomy" id="61616"/>
    <lineage>
        <taxon>Eukaryota</taxon>
        <taxon>Metazoa</taxon>
        <taxon>Chordata</taxon>
        <taxon>Craniata</taxon>
        <taxon>Vertebrata</taxon>
        <taxon>Euteleostomi</taxon>
        <taxon>Amphibia</taxon>
        <taxon>Batrachia</taxon>
        <taxon>Anura</taxon>
        <taxon>Pelobatoidea</taxon>
        <taxon>Pelobatidae</taxon>
        <taxon>Pelobates</taxon>
    </lineage>
</organism>
<evidence type="ECO:0000313" key="4">
    <source>
        <dbReference type="Proteomes" id="UP001295444"/>
    </source>
</evidence>
<gene>
    <name evidence="3" type="ORF">PECUL_23A003576</name>
</gene>
<dbReference type="InterPro" id="IPR002181">
    <property type="entry name" value="Fibrinogen_a/b/g_C_dom"/>
</dbReference>
<keyword evidence="4" id="KW-1185">Reference proteome</keyword>
<dbReference type="PANTHER" id="PTHR19143:SF225">
    <property type="entry name" value="MICROFIBRIL-ASSOCIATED GLYCOPROTEIN 4"/>
    <property type="match status" value="1"/>
</dbReference>
<dbReference type="InterPro" id="IPR050373">
    <property type="entry name" value="Fibrinogen_C-term_domain"/>
</dbReference>